<organism evidence="1">
    <name type="scientific">Mammaliicoccus sciuri</name>
    <name type="common">Staphylococcus sciuri</name>
    <dbReference type="NCBI Taxonomy" id="1296"/>
    <lineage>
        <taxon>Bacteria</taxon>
        <taxon>Bacillati</taxon>
        <taxon>Bacillota</taxon>
        <taxon>Bacilli</taxon>
        <taxon>Bacillales</taxon>
        <taxon>Staphylococcaceae</taxon>
        <taxon>Mammaliicoccus</taxon>
    </lineage>
</organism>
<geneLocation type="plasmid" evidence="1">
    <name>pSSLNP162</name>
</geneLocation>
<evidence type="ECO:0000313" key="1">
    <source>
        <dbReference type="EMBL" id="QDR66090.1"/>
    </source>
</evidence>
<name>A0A517CM50_MAMSC</name>
<keyword evidence="1" id="KW-0614">Plasmid</keyword>
<sequence length="227" mass="27059">MLNKYKEIYDIYGLTNAQIEMNTGLSTKEFINRFDNPKTVSLDAILQFTKLYDIDRKFLNLPSFISEHYEFEQYNISDSILKQEMNFLKYVDYFHHIFSDYLNVPIYEVSFSEFIKEHKKRLLSGIPVRKNAAHDREMLVEVYESNNISVLLENMGIRIMKRSILKYGISSYHVWINKVPYIVVDRDVNYKARIIAKELRMLMGINQNEIDELTQYVDEFSRGLRMT</sequence>
<dbReference type="RefSeq" id="WP_152292140.1">
    <property type="nucleotide sequence ID" value="NZ_CP041918.1"/>
</dbReference>
<dbReference type="AlphaFoldDB" id="A0A517CM50"/>
<proteinExistence type="predicted"/>
<protein>
    <submittedName>
        <fullName evidence="1">Uncharacterized protein</fullName>
    </submittedName>
</protein>
<accession>A0A517CM50</accession>
<dbReference type="EMBL" id="CP041918">
    <property type="protein sequence ID" value="QDR66090.1"/>
    <property type="molecule type" value="Genomic_DNA"/>
</dbReference>
<reference evidence="1" key="1">
    <citation type="submission" date="2019-07" db="EMBL/GenBank/DDBJ databases">
        <title>Draft Genome Sequence of Megaplasmid-Bearing Staphylococcus scuiri strain B9-58B Isolated from Retail Pork.</title>
        <authorList>
            <person name="Neyaz L."/>
            <person name="Karki A.B."/>
            <person name="Fakhr M.K."/>
        </authorList>
    </citation>
    <scope>NUCLEOTIDE SEQUENCE</scope>
    <source>
        <strain evidence="1">B9-58B</strain>
        <plasmid evidence="1">pSSLNP162</plasmid>
    </source>
</reference>
<gene>
    <name evidence="1" type="ORF">FPV13_14410</name>
</gene>